<evidence type="ECO:0000259" key="14">
    <source>
        <dbReference type="PROSITE" id="PS51066"/>
    </source>
</evidence>
<evidence type="ECO:0000256" key="2">
    <source>
        <dbReference type="ARBA" id="ARBA00012720"/>
    </source>
</evidence>
<evidence type="ECO:0000313" key="17">
    <source>
        <dbReference type="Proteomes" id="UP001500187"/>
    </source>
</evidence>
<keyword evidence="9" id="KW-0234">DNA repair</keyword>
<sequence length="293" mass="32120">MPEGDTVWRQAQALHRGLSGRIAHKTDLRFPDLAEIDGAGQPIHGALARGKHILLRIGEITLHSHLKMEGIWHLYGTNPDGSKEKWRRPAEQVRALIEANARLDASGQVLEGSTPVAAVGFALGLLEVYPTEQEADRLAYLGPDLLGPDWSLERATTNLLRRPERTIGVALLDQKNLAGIGTIYRAETLFLAGVDPRTPVGQVPDLPGVLTIARLILEANRQRPHRVTHTSADPLWCYGRAGRPCYRCGASIVREDMSDAGIGAARYTPGHLTQRTEDVDRISYRCPGCQVMG</sequence>
<evidence type="ECO:0000256" key="6">
    <source>
        <dbReference type="ARBA" id="ARBA00022801"/>
    </source>
</evidence>
<feature type="domain" description="Formamidopyrimidine-DNA glycosylase catalytic" evidence="15">
    <location>
        <begin position="2"/>
        <end position="147"/>
    </location>
</feature>
<gene>
    <name evidence="16" type="ORF">GCM10023352_18480</name>
</gene>
<dbReference type="PANTHER" id="PTHR42697:SF1">
    <property type="entry name" value="ENDONUCLEASE 8"/>
    <property type="match status" value="1"/>
</dbReference>
<dbReference type="PROSITE" id="PS51068">
    <property type="entry name" value="FPG_CAT"/>
    <property type="match status" value="1"/>
</dbReference>
<evidence type="ECO:0000256" key="1">
    <source>
        <dbReference type="ARBA" id="ARBA00009409"/>
    </source>
</evidence>
<evidence type="ECO:0000256" key="5">
    <source>
        <dbReference type="ARBA" id="ARBA00022771"/>
    </source>
</evidence>
<dbReference type="SUPFAM" id="SSF46946">
    <property type="entry name" value="S13-like H2TH domain"/>
    <property type="match status" value="1"/>
</dbReference>
<dbReference type="Pfam" id="PF01149">
    <property type="entry name" value="Fapy_DNA_glyco"/>
    <property type="match status" value="1"/>
</dbReference>
<dbReference type="PROSITE" id="PS51066">
    <property type="entry name" value="ZF_FPG_2"/>
    <property type="match status" value="1"/>
</dbReference>
<dbReference type="InterPro" id="IPR000214">
    <property type="entry name" value="Znf_DNA_glyclase/AP_lyase"/>
</dbReference>
<reference evidence="17" key="1">
    <citation type="journal article" date="2019" name="Int. J. Syst. Evol. Microbiol.">
        <title>The Global Catalogue of Microorganisms (GCM) 10K type strain sequencing project: providing services to taxonomists for standard genome sequencing and annotation.</title>
        <authorList>
            <consortium name="The Broad Institute Genomics Platform"/>
            <consortium name="The Broad Institute Genome Sequencing Center for Infectious Disease"/>
            <person name="Wu L."/>
            <person name="Ma J."/>
        </authorList>
    </citation>
    <scope>NUCLEOTIDE SEQUENCE [LARGE SCALE GENOMIC DNA]</scope>
    <source>
        <strain evidence="17">JCM 18541</strain>
    </source>
</reference>
<dbReference type="EMBL" id="BAABKP010000004">
    <property type="protein sequence ID" value="GAA4798947.1"/>
    <property type="molecule type" value="Genomic_DNA"/>
</dbReference>
<keyword evidence="5 13" id="KW-0863">Zinc-finger</keyword>
<dbReference type="Gene3D" id="1.10.8.50">
    <property type="match status" value="1"/>
</dbReference>
<evidence type="ECO:0000256" key="7">
    <source>
        <dbReference type="ARBA" id="ARBA00022833"/>
    </source>
</evidence>
<dbReference type="SMART" id="SM00898">
    <property type="entry name" value="Fapy_DNA_glyco"/>
    <property type="match status" value="1"/>
</dbReference>
<dbReference type="Gene3D" id="3.20.190.10">
    <property type="entry name" value="MutM-like, N-terminal"/>
    <property type="match status" value="1"/>
</dbReference>
<evidence type="ECO:0000256" key="8">
    <source>
        <dbReference type="ARBA" id="ARBA00023125"/>
    </source>
</evidence>
<evidence type="ECO:0000256" key="10">
    <source>
        <dbReference type="ARBA" id="ARBA00023239"/>
    </source>
</evidence>
<evidence type="ECO:0000256" key="13">
    <source>
        <dbReference type="PROSITE-ProRule" id="PRU00391"/>
    </source>
</evidence>
<keyword evidence="6" id="KW-0378">Hydrolase</keyword>
<dbReference type="RefSeq" id="WP_345446763.1">
    <property type="nucleotide sequence ID" value="NZ_BAABKP010000004.1"/>
</dbReference>
<name>A0ABP9BR85_9MICC</name>
<dbReference type="Pfam" id="PF06831">
    <property type="entry name" value="H2TH"/>
    <property type="match status" value="1"/>
</dbReference>
<feature type="domain" description="FPG-type" evidence="14">
    <location>
        <begin position="236"/>
        <end position="291"/>
    </location>
</feature>
<evidence type="ECO:0000256" key="9">
    <source>
        <dbReference type="ARBA" id="ARBA00023204"/>
    </source>
</evidence>
<proteinExistence type="inferred from homology"/>
<protein>
    <recommendedName>
        <fullName evidence="2">DNA-(apurinic or apyrimidinic site) lyase</fullName>
        <ecNumber evidence="2">4.2.99.18</ecNumber>
    </recommendedName>
</protein>
<dbReference type="InterPro" id="IPR010979">
    <property type="entry name" value="Ribosomal_uS13-like_H2TH"/>
</dbReference>
<dbReference type="EC" id="4.2.99.18" evidence="2"/>
<dbReference type="SUPFAM" id="SSF81624">
    <property type="entry name" value="N-terminal domain of MutM-like DNA repair proteins"/>
    <property type="match status" value="1"/>
</dbReference>
<keyword evidence="8" id="KW-0238">DNA-binding</keyword>
<keyword evidence="3" id="KW-0479">Metal-binding</keyword>
<dbReference type="InterPro" id="IPR044090">
    <property type="entry name" value="Nei2_N"/>
</dbReference>
<evidence type="ECO:0000256" key="4">
    <source>
        <dbReference type="ARBA" id="ARBA00022763"/>
    </source>
</evidence>
<keyword evidence="11" id="KW-0511">Multifunctional enzyme</keyword>
<dbReference type="InterPro" id="IPR035937">
    <property type="entry name" value="FPG_N"/>
</dbReference>
<evidence type="ECO:0000313" key="16">
    <source>
        <dbReference type="EMBL" id="GAA4798947.1"/>
    </source>
</evidence>
<comment type="caution">
    <text evidence="16">The sequence shown here is derived from an EMBL/GenBank/DDBJ whole genome shotgun (WGS) entry which is preliminary data.</text>
</comment>
<dbReference type="CDD" id="cd08971">
    <property type="entry name" value="AcNei2_N"/>
    <property type="match status" value="1"/>
</dbReference>
<dbReference type="PANTHER" id="PTHR42697">
    <property type="entry name" value="ENDONUCLEASE 8"/>
    <property type="match status" value="1"/>
</dbReference>
<keyword evidence="4" id="KW-0227">DNA damage</keyword>
<keyword evidence="10" id="KW-0456">Lyase</keyword>
<accession>A0ABP9BR85</accession>
<dbReference type="SMART" id="SM01232">
    <property type="entry name" value="H2TH"/>
    <property type="match status" value="1"/>
</dbReference>
<dbReference type="Proteomes" id="UP001500187">
    <property type="component" value="Unassembled WGS sequence"/>
</dbReference>
<keyword evidence="7" id="KW-0862">Zinc</keyword>
<evidence type="ECO:0000256" key="3">
    <source>
        <dbReference type="ARBA" id="ARBA00022723"/>
    </source>
</evidence>
<evidence type="ECO:0000259" key="15">
    <source>
        <dbReference type="PROSITE" id="PS51068"/>
    </source>
</evidence>
<organism evidence="16 17">
    <name type="scientific">Rothia endophytica</name>
    <dbReference type="NCBI Taxonomy" id="1324766"/>
    <lineage>
        <taxon>Bacteria</taxon>
        <taxon>Bacillati</taxon>
        <taxon>Actinomycetota</taxon>
        <taxon>Actinomycetes</taxon>
        <taxon>Micrococcales</taxon>
        <taxon>Micrococcaceae</taxon>
        <taxon>Rothia</taxon>
    </lineage>
</organism>
<dbReference type="InterPro" id="IPR015886">
    <property type="entry name" value="H2TH_FPG"/>
</dbReference>
<keyword evidence="12" id="KW-0326">Glycosidase</keyword>
<evidence type="ECO:0000256" key="11">
    <source>
        <dbReference type="ARBA" id="ARBA00023268"/>
    </source>
</evidence>
<keyword evidence="17" id="KW-1185">Reference proteome</keyword>
<comment type="similarity">
    <text evidence="1">Belongs to the FPG family.</text>
</comment>
<dbReference type="InterPro" id="IPR012319">
    <property type="entry name" value="FPG_cat"/>
</dbReference>
<evidence type="ECO:0000256" key="12">
    <source>
        <dbReference type="ARBA" id="ARBA00023295"/>
    </source>
</evidence>